<accession>A0A645E4Z7</accession>
<dbReference type="PANTHER" id="PTHR30548">
    <property type="entry name" value="2-HYDROXYGLUTARYL-COA DEHYDRATASE, D-COMPONENT-RELATED"/>
    <property type="match status" value="1"/>
</dbReference>
<dbReference type="Pfam" id="PF06050">
    <property type="entry name" value="HGD-D"/>
    <property type="match status" value="1"/>
</dbReference>
<dbReference type="PANTHER" id="PTHR30548:SF2">
    <property type="entry name" value="2-HYDROXYACYL-COA DEHYDRATASE,D-COMPONENT"/>
    <property type="match status" value="1"/>
</dbReference>
<dbReference type="InterPro" id="IPR010327">
    <property type="entry name" value="FldB/FldC_alpha/beta"/>
</dbReference>
<dbReference type="Gene3D" id="3.40.50.11900">
    <property type="match status" value="1"/>
</dbReference>
<evidence type="ECO:0000313" key="2">
    <source>
        <dbReference type="EMBL" id="MPM95652.1"/>
    </source>
</evidence>
<sequence length="241" mass="27479">MGLKLDPQRLAEACEHSNEARHYSQMANDLRASSPPLIRGGQAIYFASIFSQMWGRPELTTIQKTLFEELTQIREEIGDTVTIEDTHRLLWLHLPPFYDTSLLDFIEINRRAPIVFEEVNYVGWEPLDPNDPYRSLARKVLTVGFMDPAQRVKTIVEQAPTIRYNGCILYNHGFGRCSMADSSFVKHLREELNKAEIPLLVLDGDSMDPTIDPCSTETKITAYVEALNEQKYGNIFGALKK</sequence>
<dbReference type="AlphaFoldDB" id="A0A645E4Z7"/>
<proteinExistence type="inferred from homology"/>
<organism evidence="2">
    <name type="scientific">bioreactor metagenome</name>
    <dbReference type="NCBI Taxonomy" id="1076179"/>
    <lineage>
        <taxon>unclassified sequences</taxon>
        <taxon>metagenomes</taxon>
        <taxon>ecological metagenomes</taxon>
    </lineage>
</organism>
<comment type="caution">
    <text evidence="2">The sequence shown here is derived from an EMBL/GenBank/DDBJ whole genome shotgun (WGS) entry which is preliminary data.</text>
</comment>
<comment type="similarity">
    <text evidence="1">Belongs to the FldB/FldC dehydratase alpha/beta subunit family.</text>
</comment>
<name>A0A645E4Z7_9ZZZZ</name>
<gene>
    <name evidence="2" type="ORF">SDC9_142807</name>
</gene>
<dbReference type="EMBL" id="VSSQ01042124">
    <property type="protein sequence ID" value="MPM95652.1"/>
    <property type="molecule type" value="Genomic_DNA"/>
</dbReference>
<evidence type="ECO:0000256" key="1">
    <source>
        <dbReference type="ARBA" id="ARBA00005806"/>
    </source>
</evidence>
<protein>
    <submittedName>
        <fullName evidence="2">Uncharacterized protein</fullName>
    </submittedName>
</protein>
<reference evidence="2" key="1">
    <citation type="submission" date="2019-08" db="EMBL/GenBank/DDBJ databases">
        <authorList>
            <person name="Kucharzyk K."/>
            <person name="Murdoch R.W."/>
            <person name="Higgins S."/>
            <person name="Loffler F."/>
        </authorList>
    </citation>
    <scope>NUCLEOTIDE SEQUENCE</scope>
</reference>